<sequence length="186" mass="20758">MTPDPKSLRIPLLRLARRPVLLDNMAEPLEGLELVTSIDIQPAAMLPGTCYALKMEDDAAAPDLPQGRIGVFCREGDGLTALHQVYLVQIRDERPRVRKLLKSDPEHNRKSSGPQDPSATPARLRQRRKSFMTPTPLHLPESRVSPIPDSAHAMVYLKSPEAGEPMRVVPSRDVLWMHPLVYIPPA</sequence>
<accession>A0ABM9HF38</accession>
<organism evidence="2 3">
    <name type="scientific">Nitrospina watsonii</name>
    <dbReference type="NCBI Taxonomy" id="1323948"/>
    <lineage>
        <taxon>Bacteria</taxon>
        <taxon>Pseudomonadati</taxon>
        <taxon>Nitrospinota/Tectimicrobiota group</taxon>
        <taxon>Nitrospinota</taxon>
        <taxon>Nitrospinia</taxon>
        <taxon>Nitrospinales</taxon>
        <taxon>Nitrospinaceae</taxon>
        <taxon>Nitrospina</taxon>
    </lineage>
</organism>
<keyword evidence="3" id="KW-1185">Reference proteome</keyword>
<evidence type="ECO:0000256" key="1">
    <source>
        <dbReference type="SAM" id="MobiDB-lite"/>
    </source>
</evidence>
<dbReference type="EMBL" id="OX336137">
    <property type="protein sequence ID" value="CAI2718642.1"/>
    <property type="molecule type" value="Genomic_DNA"/>
</dbReference>
<protein>
    <recommendedName>
        <fullName evidence="4">PilZ domain-containing protein</fullName>
    </recommendedName>
</protein>
<dbReference type="RefSeq" id="WP_282011532.1">
    <property type="nucleotide sequence ID" value="NZ_OX336137.1"/>
</dbReference>
<evidence type="ECO:0008006" key="4">
    <source>
        <dbReference type="Google" id="ProtNLM"/>
    </source>
</evidence>
<evidence type="ECO:0000313" key="3">
    <source>
        <dbReference type="Proteomes" id="UP001157733"/>
    </source>
</evidence>
<proteinExistence type="predicted"/>
<dbReference type="Proteomes" id="UP001157733">
    <property type="component" value="Chromosome"/>
</dbReference>
<evidence type="ECO:0000313" key="2">
    <source>
        <dbReference type="EMBL" id="CAI2718642.1"/>
    </source>
</evidence>
<name>A0ABM9HF38_9BACT</name>
<feature type="region of interest" description="Disordered" evidence="1">
    <location>
        <begin position="101"/>
        <end position="124"/>
    </location>
</feature>
<reference evidence="2 3" key="1">
    <citation type="submission" date="2022-09" db="EMBL/GenBank/DDBJ databases">
        <authorList>
            <person name="Kop L."/>
        </authorList>
    </citation>
    <scope>NUCLEOTIDE SEQUENCE [LARGE SCALE GENOMIC DNA]</scope>
    <source>
        <strain evidence="2 3">347</strain>
    </source>
</reference>
<gene>
    <name evidence="2" type="ORF">NSPWAT_1783</name>
</gene>